<feature type="compositionally biased region" description="Basic and acidic residues" evidence="1">
    <location>
        <begin position="214"/>
        <end position="229"/>
    </location>
</feature>
<feature type="transmembrane region" description="Helical" evidence="2">
    <location>
        <begin position="92"/>
        <end position="112"/>
    </location>
</feature>
<feature type="non-terminal residue" evidence="3">
    <location>
        <position position="1"/>
    </location>
</feature>
<keyword evidence="4" id="KW-1185">Reference proteome</keyword>
<feature type="region of interest" description="Disordered" evidence="1">
    <location>
        <begin position="130"/>
        <end position="184"/>
    </location>
</feature>
<sequence>LSRCIVAEHDKLPHCSNNMLQVDGEPGIIECDDTDGKYKSNGKILTETSTLSCNPDPENKNATVSKLEKDLARGKAKLREADESSSENNTNMIIVTGLFVIAIILAAGLFVWREMPRCKLEKAFKKLKNDKEAAKGGSLETKSKESKASQKLNEPKDPKDQSDPGAGSGANPAPAPAPPTDQPISQRTQEEMLKSIKDCIPRNDDPNHWQNKLVKGDESTGGKEHKKESTATARTPVTPMTDREAAEHERHIELGHAMHDSPAYRAWQRQQERQGAAANGTANGHNDVQNGNRALDANDGGMTTAGH</sequence>
<protein>
    <recommendedName>
        <fullName evidence="5">Sushi domain-containing protein</fullName>
    </recommendedName>
</protein>
<evidence type="ECO:0008006" key="5">
    <source>
        <dbReference type="Google" id="ProtNLM"/>
    </source>
</evidence>
<name>A0AAV5VE26_9BILA</name>
<keyword evidence="2" id="KW-1133">Transmembrane helix</keyword>
<organism evidence="3 4">
    <name type="scientific">Pristionchus fissidentatus</name>
    <dbReference type="NCBI Taxonomy" id="1538716"/>
    <lineage>
        <taxon>Eukaryota</taxon>
        <taxon>Metazoa</taxon>
        <taxon>Ecdysozoa</taxon>
        <taxon>Nematoda</taxon>
        <taxon>Chromadorea</taxon>
        <taxon>Rhabditida</taxon>
        <taxon>Rhabditina</taxon>
        <taxon>Diplogasteromorpha</taxon>
        <taxon>Diplogasteroidea</taxon>
        <taxon>Neodiplogasteridae</taxon>
        <taxon>Pristionchus</taxon>
    </lineage>
</organism>
<feature type="region of interest" description="Disordered" evidence="1">
    <location>
        <begin position="263"/>
        <end position="307"/>
    </location>
</feature>
<keyword evidence="2" id="KW-0472">Membrane</keyword>
<feature type="compositionally biased region" description="Low complexity" evidence="1">
    <location>
        <begin position="275"/>
        <end position="286"/>
    </location>
</feature>
<comment type="caution">
    <text evidence="3">The sequence shown here is derived from an EMBL/GenBank/DDBJ whole genome shotgun (WGS) entry which is preliminary data.</text>
</comment>
<evidence type="ECO:0000256" key="2">
    <source>
        <dbReference type="SAM" id="Phobius"/>
    </source>
</evidence>
<feature type="region of interest" description="Disordered" evidence="1">
    <location>
        <begin position="199"/>
        <end position="246"/>
    </location>
</feature>
<reference evidence="3" key="1">
    <citation type="submission" date="2023-10" db="EMBL/GenBank/DDBJ databases">
        <title>Genome assembly of Pristionchus species.</title>
        <authorList>
            <person name="Yoshida K."/>
            <person name="Sommer R.J."/>
        </authorList>
    </citation>
    <scope>NUCLEOTIDE SEQUENCE</scope>
    <source>
        <strain evidence="3">RS5133</strain>
    </source>
</reference>
<evidence type="ECO:0000313" key="3">
    <source>
        <dbReference type="EMBL" id="GMT16134.1"/>
    </source>
</evidence>
<feature type="compositionally biased region" description="Basic and acidic residues" evidence="1">
    <location>
        <begin position="141"/>
        <end position="162"/>
    </location>
</feature>
<accession>A0AAV5VE26</accession>
<dbReference type="EMBL" id="BTSY01000002">
    <property type="protein sequence ID" value="GMT16134.1"/>
    <property type="molecule type" value="Genomic_DNA"/>
</dbReference>
<proteinExistence type="predicted"/>
<keyword evidence="2" id="KW-0812">Transmembrane</keyword>
<evidence type="ECO:0000256" key="1">
    <source>
        <dbReference type="SAM" id="MobiDB-lite"/>
    </source>
</evidence>
<dbReference type="Proteomes" id="UP001432322">
    <property type="component" value="Unassembled WGS sequence"/>
</dbReference>
<dbReference type="AlphaFoldDB" id="A0AAV5VE26"/>
<evidence type="ECO:0000313" key="4">
    <source>
        <dbReference type="Proteomes" id="UP001432322"/>
    </source>
</evidence>
<gene>
    <name evidence="3" type="ORF">PFISCL1PPCAC_7431</name>
</gene>